<dbReference type="Gene3D" id="1.20.1250.20">
    <property type="entry name" value="MFS general substrate transporter like domains"/>
    <property type="match status" value="1"/>
</dbReference>
<feature type="transmembrane region" description="Helical" evidence="8">
    <location>
        <begin position="47"/>
        <end position="69"/>
    </location>
</feature>
<feature type="transmembrane region" description="Helical" evidence="8">
    <location>
        <begin position="260"/>
        <end position="284"/>
    </location>
</feature>
<dbReference type="OrthoDB" id="6612291at2759"/>
<evidence type="ECO:0000256" key="2">
    <source>
        <dbReference type="ARBA" id="ARBA00022448"/>
    </source>
</evidence>
<dbReference type="Pfam" id="PF00083">
    <property type="entry name" value="Sugar_tr"/>
    <property type="match status" value="1"/>
</dbReference>
<evidence type="ECO:0000256" key="4">
    <source>
        <dbReference type="ARBA" id="ARBA00022597"/>
    </source>
</evidence>
<dbReference type="InterPro" id="IPR036259">
    <property type="entry name" value="MFS_trans_sf"/>
</dbReference>
<dbReference type="OMA" id="EGTTIPW"/>
<keyword evidence="11" id="KW-1185">Reference proteome</keyword>
<evidence type="ECO:0000259" key="9">
    <source>
        <dbReference type="PROSITE" id="PS50850"/>
    </source>
</evidence>
<comment type="subcellular location">
    <subcellularLocation>
        <location evidence="1">Cell membrane</location>
        <topology evidence="1">Multi-pass membrane protein</topology>
    </subcellularLocation>
</comment>
<keyword evidence="7 8" id="KW-0472">Membrane</keyword>
<evidence type="ECO:0000256" key="5">
    <source>
        <dbReference type="ARBA" id="ARBA00022692"/>
    </source>
</evidence>
<sequence length="389" mass="41952">MILAWLLIIVATKHIHIYIAKALCGIAGAGVFFMVPNYVSEISCDSIRGILASLIGFWFNFGILLAYILGGMMSLHSLGVIGAILSALFLIAFIFIPESPVYLMRGNHTREAIRSLNSLKAGNTVAVEQTLSHLQLQMKEASSTGSAKLSDLFRDTASIKGLIITLGLFIGQQFGGIFAMLSYTESIFKMSGSSLSSNTSSIIVGAILLLGACLSTSLIERMGRRPLVLISCIGMFVCHCVVGTYCYLQSLQYDVSAYGWVPVTALSIFMVVYALGMGNAPVIIMSEIFERDITSIASAVGLTVSWAAASVIVKIFADLIALLGMHGCFFLLAICCVCTFFFCLVMVPETKGRTREDIVGELNGGMQYKKNKKNIKHIIGTDSVEAAHV</sequence>
<dbReference type="EMBL" id="GL437781">
    <property type="protein sequence ID" value="EFN69962.1"/>
    <property type="molecule type" value="Genomic_DNA"/>
</dbReference>
<dbReference type="InParanoid" id="E2A9C0"/>
<accession>E2A9C0</accession>
<feature type="transmembrane region" description="Helical" evidence="8">
    <location>
        <begin position="75"/>
        <end position="96"/>
    </location>
</feature>
<dbReference type="Proteomes" id="UP000000311">
    <property type="component" value="Unassembled WGS sequence"/>
</dbReference>
<evidence type="ECO:0000256" key="3">
    <source>
        <dbReference type="ARBA" id="ARBA00022475"/>
    </source>
</evidence>
<feature type="transmembrane region" description="Helical" evidence="8">
    <location>
        <begin position="15"/>
        <end position="35"/>
    </location>
</feature>
<dbReference type="InterPro" id="IPR050549">
    <property type="entry name" value="MFS_Trehalose_Transporter"/>
</dbReference>
<name>E2A9C0_CAMFO</name>
<evidence type="ECO:0000256" key="6">
    <source>
        <dbReference type="ARBA" id="ARBA00022989"/>
    </source>
</evidence>
<keyword evidence="4 10" id="KW-0762">Sugar transport</keyword>
<dbReference type="PROSITE" id="PS50850">
    <property type="entry name" value="MFS"/>
    <property type="match status" value="1"/>
</dbReference>
<dbReference type="InterPro" id="IPR020846">
    <property type="entry name" value="MFS_dom"/>
</dbReference>
<dbReference type="SUPFAM" id="SSF103473">
    <property type="entry name" value="MFS general substrate transporter"/>
    <property type="match status" value="1"/>
</dbReference>
<feature type="domain" description="Major facilitator superfamily (MFS) profile" evidence="9">
    <location>
        <begin position="1"/>
        <end position="351"/>
    </location>
</feature>
<feature type="transmembrane region" description="Helical" evidence="8">
    <location>
        <begin position="162"/>
        <end position="181"/>
    </location>
</feature>
<proteinExistence type="predicted"/>
<keyword evidence="6 8" id="KW-1133">Transmembrane helix</keyword>
<keyword evidence="3" id="KW-1003">Cell membrane</keyword>
<dbReference type="GO" id="GO:0005886">
    <property type="term" value="C:plasma membrane"/>
    <property type="evidence" value="ECO:0007669"/>
    <property type="project" value="UniProtKB-SubCell"/>
</dbReference>
<dbReference type="InterPro" id="IPR005828">
    <property type="entry name" value="MFS_sugar_transport-like"/>
</dbReference>
<evidence type="ECO:0000256" key="1">
    <source>
        <dbReference type="ARBA" id="ARBA00004651"/>
    </source>
</evidence>
<organism evidence="11">
    <name type="scientific">Camponotus floridanus</name>
    <name type="common">Florida carpenter ant</name>
    <dbReference type="NCBI Taxonomy" id="104421"/>
    <lineage>
        <taxon>Eukaryota</taxon>
        <taxon>Metazoa</taxon>
        <taxon>Ecdysozoa</taxon>
        <taxon>Arthropoda</taxon>
        <taxon>Hexapoda</taxon>
        <taxon>Insecta</taxon>
        <taxon>Pterygota</taxon>
        <taxon>Neoptera</taxon>
        <taxon>Endopterygota</taxon>
        <taxon>Hymenoptera</taxon>
        <taxon>Apocrita</taxon>
        <taxon>Aculeata</taxon>
        <taxon>Formicoidea</taxon>
        <taxon>Formicidae</taxon>
        <taxon>Formicinae</taxon>
        <taxon>Camponotus</taxon>
    </lineage>
</organism>
<dbReference type="AlphaFoldDB" id="E2A9C0"/>
<feature type="transmembrane region" description="Helical" evidence="8">
    <location>
        <begin position="201"/>
        <end position="219"/>
    </location>
</feature>
<evidence type="ECO:0000256" key="8">
    <source>
        <dbReference type="SAM" id="Phobius"/>
    </source>
</evidence>
<feature type="transmembrane region" description="Helical" evidence="8">
    <location>
        <begin position="226"/>
        <end position="248"/>
    </location>
</feature>
<keyword evidence="5 8" id="KW-0812">Transmembrane</keyword>
<gene>
    <name evidence="10" type="ORF">EAG_14305</name>
</gene>
<dbReference type="PANTHER" id="PTHR48021">
    <property type="match status" value="1"/>
</dbReference>
<dbReference type="FunFam" id="1.20.1250.20:FF:000218">
    <property type="entry name" value="facilitated trehalose transporter Tret1"/>
    <property type="match status" value="1"/>
</dbReference>
<dbReference type="GO" id="GO:0022857">
    <property type="term" value="F:transmembrane transporter activity"/>
    <property type="evidence" value="ECO:0007669"/>
    <property type="project" value="InterPro"/>
</dbReference>
<dbReference type="PANTHER" id="PTHR48021:SF1">
    <property type="entry name" value="GH07001P-RELATED"/>
    <property type="match status" value="1"/>
</dbReference>
<reference evidence="10 11" key="1">
    <citation type="journal article" date="2010" name="Science">
        <title>Genomic comparison of the ants Camponotus floridanus and Harpegnathos saltator.</title>
        <authorList>
            <person name="Bonasio R."/>
            <person name="Zhang G."/>
            <person name="Ye C."/>
            <person name="Mutti N.S."/>
            <person name="Fang X."/>
            <person name="Qin N."/>
            <person name="Donahue G."/>
            <person name="Yang P."/>
            <person name="Li Q."/>
            <person name="Li C."/>
            <person name="Zhang P."/>
            <person name="Huang Z."/>
            <person name="Berger S.L."/>
            <person name="Reinberg D."/>
            <person name="Wang J."/>
            <person name="Liebig J."/>
        </authorList>
    </citation>
    <scope>NUCLEOTIDE SEQUENCE [LARGE SCALE GENOMIC DNA]</scope>
    <source>
        <strain evidence="11">C129</strain>
    </source>
</reference>
<feature type="transmembrane region" description="Helical" evidence="8">
    <location>
        <begin position="323"/>
        <end position="347"/>
    </location>
</feature>
<feature type="transmembrane region" description="Helical" evidence="8">
    <location>
        <begin position="296"/>
        <end position="317"/>
    </location>
</feature>
<keyword evidence="2" id="KW-0813">Transport</keyword>
<evidence type="ECO:0000256" key="7">
    <source>
        <dbReference type="ARBA" id="ARBA00023136"/>
    </source>
</evidence>
<evidence type="ECO:0000313" key="10">
    <source>
        <dbReference type="EMBL" id="EFN69962.1"/>
    </source>
</evidence>
<evidence type="ECO:0000313" key="11">
    <source>
        <dbReference type="Proteomes" id="UP000000311"/>
    </source>
</evidence>
<protein>
    <submittedName>
        <fullName evidence="10">Solute carrier family 2, facilitated glucose transporter member 8</fullName>
    </submittedName>
</protein>